<dbReference type="GO" id="GO:0004222">
    <property type="term" value="F:metalloendopeptidase activity"/>
    <property type="evidence" value="ECO:0007669"/>
    <property type="project" value="TreeGrafter"/>
</dbReference>
<dbReference type="EMBL" id="CP020557">
    <property type="protein sequence ID" value="ARF68491.1"/>
    <property type="molecule type" value="Genomic_DNA"/>
</dbReference>
<dbReference type="CDD" id="cd12797">
    <property type="entry name" value="M23_peptidase"/>
    <property type="match status" value="1"/>
</dbReference>
<dbReference type="Gene3D" id="6.10.250.3150">
    <property type="match status" value="1"/>
</dbReference>
<feature type="compositionally biased region" description="Low complexity" evidence="3">
    <location>
        <begin position="256"/>
        <end position="270"/>
    </location>
</feature>
<dbReference type="RefSeq" id="WP_083040187.1">
    <property type="nucleotide sequence ID" value="NZ_CP020557.1"/>
</dbReference>
<feature type="domain" description="Peptidoglycan hydrolase PcsB coiled-coil" evidence="6">
    <location>
        <begin position="107"/>
        <end position="179"/>
    </location>
</feature>
<evidence type="ECO:0000313" key="7">
    <source>
        <dbReference type="EMBL" id="ARF68491.1"/>
    </source>
</evidence>
<sequence length="423" mass="45959">MKKKFLPLAVACSLALSAVPYNALAASSVTEIDKQLGDLKNQQSEAEKKSKEAQDKTGQIQLEKAQVNKDINAIINELNATNEKLDDLNVQIATVTGNLEENAKQLDDAEKRVEARDQKLKSRVKVMYQTDSSSYIDVVLSSTSLTDFFDRMNALKSIVGQDKDLLEANKQDRDLIAQKKKEVENQLAEVKTLYAKTNDIKATLVAQEKEKQVKVASLSASEQQYVKETEEQEAIFREIAKKQKALQQQRVAALATPTPTPNVAPAKPKPGTGGSSGGRVTTNPPVGGHYGYPLPFRAPITSDYGYRQDPFGGQSSEFHNGVDLGAPNGTPILAAESGTVVYARWMNGYGNCVMIAHPDGNYTLYGHIRDGGIVVSDGQQVSRGQKIAEVGSTGNSTGNHLHFEVRKGGNAKANLVDPKPYIL</sequence>
<feature type="domain" description="M23ase beta-sheet core" evidence="5">
    <location>
        <begin position="318"/>
        <end position="411"/>
    </location>
</feature>
<organism evidence="7 8">
    <name type="scientific">Paenibacillus larvae subsp. pulvifaciens</name>
    <dbReference type="NCBI Taxonomy" id="1477"/>
    <lineage>
        <taxon>Bacteria</taxon>
        <taxon>Bacillati</taxon>
        <taxon>Bacillota</taxon>
        <taxon>Bacilli</taxon>
        <taxon>Bacillales</taxon>
        <taxon>Paenibacillaceae</taxon>
        <taxon>Paenibacillus</taxon>
    </lineage>
</organism>
<evidence type="ECO:0000259" key="6">
    <source>
        <dbReference type="Pfam" id="PF24568"/>
    </source>
</evidence>
<evidence type="ECO:0000256" key="3">
    <source>
        <dbReference type="SAM" id="MobiDB-lite"/>
    </source>
</evidence>
<feature type="coiled-coil region" evidence="2">
    <location>
        <begin position="29"/>
        <end position="119"/>
    </location>
</feature>
<dbReference type="InterPro" id="IPR011055">
    <property type="entry name" value="Dup_hybrid_motif"/>
</dbReference>
<proteinExistence type="predicted"/>
<evidence type="ECO:0000256" key="1">
    <source>
        <dbReference type="ARBA" id="ARBA00022729"/>
    </source>
</evidence>
<dbReference type="InterPro" id="IPR016047">
    <property type="entry name" value="M23ase_b-sheet_dom"/>
</dbReference>
<feature type="region of interest" description="Disordered" evidence="3">
    <location>
        <begin position="256"/>
        <end position="281"/>
    </location>
</feature>
<dbReference type="AlphaFoldDB" id="A0A1V0UTL4"/>
<feature type="chain" id="PRO_5012956843" evidence="4">
    <location>
        <begin position="26"/>
        <end position="423"/>
    </location>
</feature>
<name>A0A1V0UTL4_9BACL</name>
<gene>
    <name evidence="7" type="ORF">B7C51_12735</name>
</gene>
<protein>
    <submittedName>
        <fullName evidence="7">Uncharacterized protein</fullName>
    </submittedName>
</protein>
<keyword evidence="1 4" id="KW-0732">Signal</keyword>
<evidence type="ECO:0000259" key="5">
    <source>
        <dbReference type="Pfam" id="PF01551"/>
    </source>
</evidence>
<dbReference type="InterPro" id="IPR050570">
    <property type="entry name" value="Cell_wall_metabolism_enzyme"/>
</dbReference>
<dbReference type="Pfam" id="PF24568">
    <property type="entry name" value="CC_PcsB"/>
    <property type="match status" value="1"/>
</dbReference>
<evidence type="ECO:0000313" key="8">
    <source>
        <dbReference type="Proteomes" id="UP000192727"/>
    </source>
</evidence>
<evidence type="ECO:0000256" key="2">
    <source>
        <dbReference type="SAM" id="Coils"/>
    </source>
</evidence>
<dbReference type="Proteomes" id="UP000192727">
    <property type="component" value="Chromosome"/>
</dbReference>
<dbReference type="PANTHER" id="PTHR21666">
    <property type="entry name" value="PEPTIDASE-RELATED"/>
    <property type="match status" value="1"/>
</dbReference>
<evidence type="ECO:0000256" key="4">
    <source>
        <dbReference type="SAM" id="SignalP"/>
    </source>
</evidence>
<dbReference type="Gene3D" id="2.70.70.10">
    <property type="entry name" value="Glucose Permease (Domain IIA)"/>
    <property type="match status" value="1"/>
</dbReference>
<reference evidence="7 8" key="1">
    <citation type="submission" date="2017-03" db="EMBL/GenBank/DDBJ databases">
        <title>Paenibacillus larvae genome sequencing.</title>
        <authorList>
            <person name="Dingman D.W."/>
        </authorList>
    </citation>
    <scope>NUCLEOTIDE SEQUENCE [LARGE SCALE GENOMIC DNA]</scope>
    <source>
        <strain evidence="7 8">SAG 10367</strain>
    </source>
</reference>
<feature type="signal peptide" evidence="4">
    <location>
        <begin position="1"/>
        <end position="25"/>
    </location>
</feature>
<keyword evidence="2" id="KW-0175">Coiled coil</keyword>
<dbReference type="PANTHER" id="PTHR21666:SF270">
    <property type="entry name" value="MUREIN HYDROLASE ACTIVATOR ENVC"/>
    <property type="match status" value="1"/>
</dbReference>
<dbReference type="SUPFAM" id="SSF51261">
    <property type="entry name" value="Duplicated hybrid motif"/>
    <property type="match status" value="1"/>
</dbReference>
<accession>A0A1V0UTL4</accession>
<dbReference type="InterPro" id="IPR057309">
    <property type="entry name" value="PcsB_CC"/>
</dbReference>
<feature type="coiled-coil region" evidence="2">
    <location>
        <begin position="166"/>
        <end position="200"/>
    </location>
</feature>
<dbReference type="Pfam" id="PF01551">
    <property type="entry name" value="Peptidase_M23"/>
    <property type="match status" value="1"/>
</dbReference>